<accession>A0A1G8IFH7</accession>
<dbReference type="STRING" id="1045773.SAMN05216555_101228"/>
<keyword evidence="1" id="KW-0732">Signal</keyword>
<evidence type="ECO:0000313" key="2">
    <source>
        <dbReference type="EMBL" id="SDI17602.1"/>
    </source>
</evidence>
<reference evidence="3" key="1">
    <citation type="submission" date="2016-10" db="EMBL/GenBank/DDBJ databases">
        <authorList>
            <person name="Varghese N."/>
            <person name="Submissions S."/>
        </authorList>
    </citation>
    <scope>NUCLEOTIDE SEQUENCE [LARGE SCALE GENOMIC DNA]</scope>
    <source>
        <strain evidence="3">CGMCC 1.10783</strain>
    </source>
</reference>
<feature type="chain" id="PRO_5039025632" description="DUF732 domain-containing protein" evidence="1">
    <location>
        <begin position="23"/>
        <end position="154"/>
    </location>
</feature>
<sequence length="154" mass="15779">MNRILAPFVLLCCLALGGCVFPAGPPEVGHASASPTGEVPAAVEAEATSSNPPSASAEEGQAKIMTAAETCREWRNLMGFIAFGAPTAEDVLIRATKVSAGAPAELKAESATAAEAITYTTLNKHLGRDMGNAEQALVELRAACKAEASIDIIP</sequence>
<proteinExistence type="predicted"/>
<name>A0A1G8IFH7_9MICC</name>
<protein>
    <recommendedName>
        <fullName evidence="4">DUF732 domain-containing protein</fullName>
    </recommendedName>
</protein>
<dbReference type="PROSITE" id="PS51257">
    <property type="entry name" value="PROKAR_LIPOPROTEIN"/>
    <property type="match status" value="1"/>
</dbReference>
<evidence type="ECO:0008006" key="4">
    <source>
        <dbReference type="Google" id="ProtNLM"/>
    </source>
</evidence>
<organism evidence="2 3">
    <name type="scientific">Arthrobacter cupressi</name>
    <dbReference type="NCBI Taxonomy" id="1045773"/>
    <lineage>
        <taxon>Bacteria</taxon>
        <taxon>Bacillati</taxon>
        <taxon>Actinomycetota</taxon>
        <taxon>Actinomycetes</taxon>
        <taxon>Micrococcales</taxon>
        <taxon>Micrococcaceae</taxon>
        <taxon>Arthrobacter</taxon>
    </lineage>
</organism>
<feature type="signal peptide" evidence="1">
    <location>
        <begin position="1"/>
        <end position="22"/>
    </location>
</feature>
<evidence type="ECO:0000313" key="3">
    <source>
        <dbReference type="Proteomes" id="UP000182130"/>
    </source>
</evidence>
<dbReference type="RefSeq" id="WP_139163263.1">
    <property type="nucleotide sequence ID" value="NZ_FNEI01000001.1"/>
</dbReference>
<evidence type="ECO:0000256" key="1">
    <source>
        <dbReference type="SAM" id="SignalP"/>
    </source>
</evidence>
<dbReference type="EMBL" id="FNEI01000001">
    <property type="protein sequence ID" value="SDI17602.1"/>
    <property type="molecule type" value="Genomic_DNA"/>
</dbReference>
<gene>
    <name evidence="2" type="ORF">SAMN05216555_101228</name>
</gene>
<dbReference type="AlphaFoldDB" id="A0A1G8IFH7"/>
<keyword evidence="3" id="KW-1185">Reference proteome</keyword>
<dbReference type="Proteomes" id="UP000182130">
    <property type="component" value="Unassembled WGS sequence"/>
</dbReference>